<feature type="transmembrane region" description="Helical" evidence="1">
    <location>
        <begin position="102"/>
        <end position="125"/>
    </location>
</feature>
<keyword evidence="1" id="KW-0812">Transmembrane</keyword>
<feature type="transmembrane region" description="Helical" evidence="1">
    <location>
        <begin position="166"/>
        <end position="190"/>
    </location>
</feature>
<keyword evidence="1" id="KW-0472">Membrane</keyword>
<keyword evidence="3" id="KW-1185">Reference proteome</keyword>
<comment type="caution">
    <text evidence="2">The sequence shown here is derived from an EMBL/GenBank/DDBJ whole genome shotgun (WGS) entry which is preliminary data.</text>
</comment>
<feature type="transmembrane region" description="Helical" evidence="1">
    <location>
        <begin position="137"/>
        <end position="159"/>
    </location>
</feature>
<evidence type="ECO:0000313" key="2">
    <source>
        <dbReference type="EMBL" id="ROR80507.1"/>
    </source>
</evidence>
<sequence>MTAIRTPEYRTAAHRVLNWCGWYTRDLSPEVAGERRDEIASDLHEHAVWAQEAGVTPQRLRRDIMLRAIRGIPHDLSWRSGQLRAGHGVDPMPLGMRRAGDVLAALVVTGGVLVTGAALFLLVRILRALVIGDVVEVPSGALGVAIAAVLGVVGLVLSLRRRSRWLGAGLLAPAAVLIGVLAGDIMYRVSATGVLIVSRLSSQGAGLEPWWVMSVAIGAGAALGFIGAAVWWWPGGRRTTERDAAASVQGETA</sequence>
<name>A0A3N2BZ44_9MICO</name>
<dbReference type="EMBL" id="RKHL01000001">
    <property type="protein sequence ID" value="ROR80507.1"/>
    <property type="molecule type" value="Genomic_DNA"/>
</dbReference>
<dbReference type="RefSeq" id="WP_085511992.1">
    <property type="nucleotide sequence ID" value="NZ_FXAP01000003.1"/>
</dbReference>
<evidence type="ECO:0000313" key="3">
    <source>
        <dbReference type="Proteomes" id="UP000266915"/>
    </source>
</evidence>
<accession>A0A3N2BZ44</accession>
<gene>
    <name evidence="2" type="ORF">EDD42_0548</name>
</gene>
<reference evidence="2 3" key="1">
    <citation type="submission" date="2018-11" db="EMBL/GenBank/DDBJ databases">
        <title>Sequencing the genomes of 1000 actinobacteria strains.</title>
        <authorList>
            <person name="Klenk H.-P."/>
        </authorList>
    </citation>
    <scope>NUCLEOTIDE SEQUENCE [LARGE SCALE GENOMIC DNA]</scope>
    <source>
        <strain evidence="2 3">DSM 14012</strain>
    </source>
</reference>
<feature type="transmembrane region" description="Helical" evidence="1">
    <location>
        <begin position="210"/>
        <end position="233"/>
    </location>
</feature>
<evidence type="ECO:0000256" key="1">
    <source>
        <dbReference type="SAM" id="Phobius"/>
    </source>
</evidence>
<dbReference type="AlphaFoldDB" id="A0A3N2BZ44"/>
<protein>
    <submittedName>
        <fullName evidence="2">Uncharacterized protein</fullName>
    </submittedName>
</protein>
<organism evidence="2 3">
    <name type="scientific">Plantibacter flavus</name>
    <dbReference type="NCBI Taxonomy" id="150123"/>
    <lineage>
        <taxon>Bacteria</taxon>
        <taxon>Bacillati</taxon>
        <taxon>Actinomycetota</taxon>
        <taxon>Actinomycetes</taxon>
        <taxon>Micrococcales</taxon>
        <taxon>Microbacteriaceae</taxon>
        <taxon>Plantibacter</taxon>
    </lineage>
</organism>
<dbReference type="Proteomes" id="UP000266915">
    <property type="component" value="Unassembled WGS sequence"/>
</dbReference>
<keyword evidence="1" id="KW-1133">Transmembrane helix</keyword>
<proteinExistence type="predicted"/>